<dbReference type="PANTHER" id="PTHR37512">
    <property type="entry name" value="TRIFUNCTIONAL NAD BIOSYNTHESIS/REGULATOR PROTEIN NADR"/>
    <property type="match status" value="1"/>
</dbReference>
<proteinExistence type="predicted"/>
<organism evidence="2 3">
    <name type="scientific">Snuella lapsa</name>
    <dbReference type="NCBI Taxonomy" id="870481"/>
    <lineage>
        <taxon>Bacteria</taxon>
        <taxon>Pseudomonadati</taxon>
        <taxon>Bacteroidota</taxon>
        <taxon>Flavobacteriia</taxon>
        <taxon>Flavobacteriales</taxon>
        <taxon>Flavobacteriaceae</taxon>
        <taxon>Snuella</taxon>
    </lineage>
</organism>
<protein>
    <recommendedName>
        <fullName evidence="1">NadR/Ttd14 AAA domain-containing protein</fullName>
    </recommendedName>
</protein>
<dbReference type="Proteomes" id="UP001500954">
    <property type="component" value="Unassembled WGS sequence"/>
</dbReference>
<feature type="domain" description="NadR/Ttd14 AAA" evidence="1">
    <location>
        <begin position="14"/>
        <end position="168"/>
    </location>
</feature>
<accession>A0ABP6XQY2</accession>
<keyword evidence="3" id="KW-1185">Reference proteome</keyword>
<evidence type="ECO:0000313" key="2">
    <source>
        <dbReference type="EMBL" id="GAA3570638.1"/>
    </source>
</evidence>
<dbReference type="PANTHER" id="PTHR37512:SF1">
    <property type="entry name" value="NADR_TTD14 AAA DOMAIN-CONTAINING PROTEIN"/>
    <property type="match status" value="1"/>
</dbReference>
<dbReference type="InterPro" id="IPR052735">
    <property type="entry name" value="NAD_biosynth-regulator"/>
</dbReference>
<dbReference type="SUPFAM" id="SSF52540">
    <property type="entry name" value="P-loop containing nucleoside triphosphate hydrolases"/>
    <property type="match status" value="1"/>
</dbReference>
<evidence type="ECO:0000259" key="1">
    <source>
        <dbReference type="Pfam" id="PF13521"/>
    </source>
</evidence>
<sequence length="190" mass="22035">MEEIYKQQPSNCIKVVLFGPECTGKTILAKQLAAYYDTLWVPEYSRIYAEQKAANNQVLTKMDVLPIARGQIALENKLASQVKELLICDTDLLETKVYSENYYNGYVPRKLDKFAIENQYDLYFLTNIDVPWEADGIRDKPNEREHMFNAFRNALIANKRPYVLLKGNKKVRLEEAVKHIDKLIKNKDGI</sequence>
<dbReference type="InterPro" id="IPR027417">
    <property type="entry name" value="P-loop_NTPase"/>
</dbReference>
<dbReference type="Pfam" id="PF13521">
    <property type="entry name" value="AAA_28"/>
    <property type="match status" value="1"/>
</dbReference>
<dbReference type="RefSeq" id="WP_345005902.1">
    <property type="nucleotide sequence ID" value="NZ_BAABCY010000055.1"/>
</dbReference>
<comment type="caution">
    <text evidence="2">The sequence shown here is derived from an EMBL/GenBank/DDBJ whole genome shotgun (WGS) entry which is preliminary data.</text>
</comment>
<evidence type="ECO:0000313" key="3">
    <source>
        <dbReference type="Proteomes" id="UP001500954"/>
    </source>
</evidence>
<reference evidence="3" key="1">
    <citation type="journal article" date="2019" name="Int. J. Syst. Evol. Microbiol.">
        <title>The Global Catalogue of Microorganisms (GCM) 10K type strain sequencing project: providing services to taxonomists for standard genome sequencing and annotation.</title>
        <authorList>
            <consortium name="The Broad Institute Genomics Platform"/>
            <consortium name="The Broad Institute Genome Sequencing Center for Infectious Disease"/>
            <person name="Wu L."/>
            <person name="Ma J."/>
        </authorList>
    </citation>
    <scope>NUCLEOTIDE SEQUENCE [LARGE SCALE GENOMIC DNA]</scope>
    <source>
        <strain evidence="3">JCM 17111</strain>
    </source>
</reference>
<gene>
    <name evidence="2" type="ORF">GCM10022395_20310</name>
</gene>
<dbReference type="EMBL" id="BAABCY010000055">
    <property type="protein sequence ID" value="GAA3570638.1"/>
    <property type="molecule type" value="Genomic_DNA"/>
</dbReference>
<name>A0ABP6XQY2_9FLAO</name>
<dbReference type="Gene3D" id="3.40.50.300">
    <property type="entry name" value="P-loop containing nucleotide triphosphate hydrolases"/>
    <property type="match status" value="1"/>
</dbReference>
<dbReference type="InterPro" id="IPR038727">
    <property type="entry name" value="NadR/Ttd14_AAA_dom"/>
</dbReference>